<comment type="caution">
    <text evidence="1">The sequence shown here is derived from an EMBL/GenBank/DDBJ whole genome shotgun (WGS) entry which is preliminary data.</text>
</comment>
<organism evidence="1 2">
    <name type="scientific">Botryotinia narcissicola</name>
    <dbReference type="NCBI Taxonomy" id="278944"/>
    <lineage>
        <taxon>Eukaryota</taxon>
        <taxon>Fungi</taxon>
        <taxon>Dikarya</taxon>
        <taxon>Ascomycota</taxon>
        <taxon>Pezizomycotina</taxon>
        <taxon>Leotiomycetes</taxon>
        <taxon>Helotiales</taxon>
        <taxon>Sclerotiniaceae</taxon>
        <taxon>Botryotinia</taxon>
    </lineage>
</organism>
<reference evidence="1 2" key="1">
    <citation type="submission" date="2017-12" db="EMBL/GenBank/DDBJ databases">
        <title>Comparative genomics of Botrytis spp.</title>
        <authorList>
            <person name="Valero-Jimenez C.A."/>
            <person name="Tapia P."/>
            <person name="Veloso J."/>
            <person name="Silva-Moreno E."/>
            <person name="Staats M."/>
            <person name="Valdes J.H."/>
            <person name="Van Kan J.A.L."/>
        </authorList>
    </citation>
    <scope>NUCLEOTIDE SEQUENCE [LARGE SCALE GENOMIC DNA]</scope>
    <source>
        <strain evidence="1 2">MUCL2120</strain>
    </source>
</reference>
<proteinExistence type="predicted"/>
<dbReference type="OrthoDB" id="10376360at2759"/>
<gene>
    <name evidence="1" type="ORF">BOTNAR_0010g00560</name>
</gene>
<dbReference type="AlphaFoldDB" id="A0A4Z1J735"/>
<evidence type="ECO:0000313" key="1">
    <source>
        <dbReference type="EMBL" id="TGO69519.1"/>
    </source>
</evidence>
<keyword evidence="2" id="KW-1185">Reference proteome</keyword>
<name>A0A4Z1J735_9HELO</name>
<protein>
    <submittedName>
        <fullName evidence="1">Uncharacterized protein</fullName>
    </submittedName>
</protein>
<sequence length="160" mass="18668">MRHIVRFNTPPRMNIVWYMDFKLLCKGQQIVQNSTEGPEVTFDWDYSRHLKLAPRISVSRQHPLPHLTPAYRDGYQLFSGNGMATTLAEMERKASKAKHFNKEEGIESIKTSTRDSAPWPDHSWTFSHKAFTSSTTRTHQAPPEFSSEWAINLSLFRFRR</sequence>
<evidence type="ECO:0000313" key="2">
    <source>
        <dbReference type="Proteomes" id="UP000297452"/>
    </source>
</evidence>
<accession>A0A4Z1J735</accession>
<dbReference type="EMBL" id="PQXJ01000010">
    <property type="protein sequence ID" value="TGO69519.1"/>
    <property type="molecule type" value="Genomic_DNA"/>
</dbReference>
<dbReference type="Proteomes" id="UP000297452">
    <property type="component" value="Unassembled WGS sequence"/>
</dbReference>